<organism evidence="1 2">
    <name type="scientific">Paenibacillus vortex V453</name>
    <dbReference type="NCBI Taxonomy" id="715225"/>
    <lineage>
        <taxon>Bacteria</taxon>
        <taxon>Bacillati</taxon>
        <taxon>Bacillota</taxon>
        <taxon>Bacilli</taxon>
        <taxon>Bacillales</taxon>
        <taxon>Paenibacillaceae</taxon>
        <taxon>Paenibacillus</taxon>
    </lineage>
</organism>
<protein>
    <submittedName>
        <fullName evidence="1">Uncharacterized protein</fullName>
    </submittedName>
</protein>
<dbReference type="SUPFAM" id="SSF52540">
    <property type="entry name" value="P-loop containing nucleoside triphosphate hydrolases"/>
    <property type="match status" value="1"/>
</dbReference>
<dbReference type="EMBL" id="ADHJ01000020">
    <property type="protein sequence ID" value="EFU41572.1"/>
    <property type="molecule type" value="Genomic_DNA"/>
</dbReference>
<dbReference type="InterPro" id="IPR027417">
    <property type="entry name" value="P-loop_NTPase"/>
</dbReference>
<gene>
    <name evidence="1" type="ORF">PVOR_14504</name>
</gene>
<evidence type="ECO:0000313" key="2">
    <source>
        <dbReference type="Proteomes" id="UP000003094"/>
    </source>
</evidence>
<comment type="caution">
    <text evidence="1">The sequence shown here is derived from an EMBL/GenBank/DDBJ whole genome shotgun (WGS) entry which is preliminary data.</text>
</comment>
<keyword evidence="2" id="KW-1185">Reference proteome</keyword>
<name>A0A2R9SW43_9BACL</name>
<dbReference type="Proteomes" id="UP000003094">
    <property type="component" value="Unassembled WGS sequence"/>
</dbReference>
<evidence type="ECO:0000313" key="1">
    <source>
        <dbReference type="EMBL" id="EFU41572.1"/>
    </source>
</evidence>
<accession>A0A2R9SW43</accession>
<sequence>MKTWIFTGICDKSDLLLYMCKILAFGDNRVLLVDGALDAKYKHCIGVMHPKLPIIEFAGFDVATGFQNYSSLRKYLEGGDEKTYDYVIMDVEKSQFLDKNQWDEADAYVWVSGFEVTGLRKSSALLDELRAARIDDPLPPFHRVYVQVIEDFTDEAYIEGYLEESRIEWLGSPVKMPWDELFFALKIKNEHAGRLGIKPLSRQYKRSLTELIRRLSEMEQRHIRRALRQAGRRHA</sequence>
<proteinExistence type="predicted"/>
<dbReference type="AlphaFoldDB" id="A0A2R9SW43"/>
<dbReference type="KEGG" id="pvo:PVOR_14504"/>
<reference evidence="1 2" key="1">
    <citation type="journal article" date="2010" name="BMC Genomics">
        <title>Genome sequence of the pattern forming Paenibacillus vortex bacterium reveals potential for thriving in complex environments.</title>
        <authorList>
            <person name="Sirota-Madi A."/>
            <person name="Olender T."/>
            <person name="Helman Y."/>
            <person name="Ingham C."/>
            <person name="Brainis I."/>
            <person name="Roth D."/>
            <person name="Hagi E."/>
            <person name="Brodsky L."/>
            <person name="Leshkowitz D."/>
            <person name="Galatenko V."/>
            <person name="Nikolaev V."/>
            <person name="Mugasimangalam R.C."/>
            <person name="Bransburg-Zabary S."/>
            <person name="Gutnick D.L."/>
            <person name="Lancet D."/>
            <person name="Ben-Jacob E."/>
        </authorList>
    </citation>
    <scope>NUCLEOTIDE SEQUENCE [LARGE SCALE GENOMIC DNA]</scope>
    <source>
        <strain evidence="1 2">V453</strain>
    </source>
</reference>